<organism evidence="2 3">
    <name type="scientific">Aplosporella prunicola CBS 121167</name>
    <dbReference type="NCBI Taxonomy" id="1176127"/>
    <lineage>
        <taxon>Eukaryota</taxon>
        <taxon>Fungi</taxon>
        <taxon>Dikarya</taxon>
        <taxon>Ascomycota</taxon>
        <taxon>Pezizomycotina</taxon>
        <taxon>Dothideomycetes</taxon>
        <taxon>Dothideomycetes incertae sedis</taxon>
        <taxon>Botryosphaeriales</taxon>
        <taxon>Aplosporellaceae</taxon>
        <taxon>Aplosporella</taxon>
    </lineage>
</organism>
<dbReference type="Proteomes" id="UP000799438">
    <property type="component" value="Unassembled WGS sequence"/>
</dbReference>
<dbReference type="GeneID" id="54299872"/>
<name>A0A6A6BBP5_9PEZI</name>
<dbReference type="AlphaFoldDB" id="A0A6A6BBP5"/>
<proteinExistence type="predicted"/>
<feature type="compositionally biased region" description="Polar residues" evidence="1">
    <location>
        <begin position="8"/>
        <end position="23"/>
    </location>
</feature>
<protein>
    <submittedName>
        <fullName evidence="2">Uncharacterized protein</fullName>
    </submittedName>
</protein>
<gene>
    <name evidence="2" type="ORF">K452DRAFT_30083</name>
</gene>
<dbReference type="RefSeq" id="XP_033397253.1">
    <property type="nucleotide sequence ID" value="XM_033542375.1"/>
</dbReference>
<reference evidence="2" key="1">
    <citation type="journal article" date="2020" name="Stud. Mycol.">
        <title>101 Dothideomycetes genomes: a test case for predicting lifestyles and emergence of pathogens.</title>
        <authorList>
            <person name="Haridas S."/>
            <person name="Albert R."/>
            <person name="Binder M."/>
            <person name="Bloem J."/>
            <person name="Labutti K."/>
            <person name="Salamov A."/>
            <person name="Andreopoulos B."/>
            <person name="Baker S."/>
            <person name="Barry K."/>
            <person name="Bills G."/>
            <person name="Bluhm B."/>
            <person name="Cannon C."/>
            <person name="Castanera R."/>
            <person name="Culley D."/>
            <person name="Daum C."/>
            <person name="Ezra D."/>
            <person name="Gonzalez J."/>
            <person name="Henrissat B."/>
            <person name="Kuo A."/>
            <person name="Liang C."/>
            <person name="Lipzen A."/>
            <person name="Lutzoni F."/>
            <person name="Magnuson J."/>
            <person name="Mondo S."/>
            <person name="Nolan M."/>
            <person name="Ohm R."/>
            <person name="Pangilinan J."/>
            <person name="Park H.-J."/>
            <person name="Ramirez L."/>
            <person name="Alfaro M."/>
            <person name="Sun H."/>
            <person name="Tritt A."/>
            <person name="Yoshinaga Y."/>
            <person name="Zwiers L.-H."/>
            <person name="Turgeon B."/>
            <person name="Goodwin S."/>
            <person name="Spatafora J."/>
            <person name="Crous P."/>
            <person name="Grigoriev I."/>
        </authorList>
    </citation>
    <scope>NUCLEOTIDE SEQUENCE</scope>
    <source>
        <strain evidence="2">CBS 121167</strain>
    </source>
</reference>
<dbReference type="EMBL" id="ML995486">
    <property type="protein sequence ID" value="KAF2141540.1"/>
    <property type="molecule type" value="Genomic_DNA"/>
</dbReference>
<feature type="region of interest" description="Disordered" evidence="1">
    <location>
        <begin position="1"/>
        <end position="47"/>
    </location>
</feature>
<keyword evidence="3" id="KW-1185">Reference proteome</keyword>
<sequence length="156" mass="16085">MAPASVNARANPSSLSLPTQQLPQRAARLHTPRRPPKPTTTSRGTSACTGAAAAACAAFPLRPARHGVKAAGRAPWGPGCGGAGLVPRGPVRGGQKSEIWALRSLYDRGVDGRVDGRASPTLALCGETLLAHGGQGGEVLLFVGRGLKRRRDGEVR</sequence>
<evidence type="ECO:0000313" key="3">
    <source>
        <dbReference type="Proteomes" id="UP000799438"/>
    </source>
</evidence>
<evidence type="ECO:0000256" key="1">
    <source>
        <dbReference type="SAM" id="MobiDB-lite"/>
    </source>
</evidence>
<accession>A0A6A6BBP5</accession>
<evidence type="ECO:0000313" key="2">
    <source>
        <dbReference type="EMBL" id="KAF2141540.1"/>
    </source>
</evidence>
<feature type="compositionally biased region" description="Basic residues" evidence="1">
    <location>
        <begin position="27"/>
        <end position="36"/>
    </location>
</feature>